<gene>
    <name evidence="1" type="ORF">T4C_2504</name>
</gene>
<name>A0A0V1IXC5_TRIPS</name>
<dbReference type="AlphaFoldDB" id="A0A0V1IXC5"/>
<proteinExistence type="predicted"/>
<dbReference type="EMBL" id="JYDV01000169">
    <property type="protein sequence ID" value="KRZ27245.1"/>
    <property type="molecule type" value="Genomic_DNA"/>
</dbReference>
<evidence type="ECO:0000313" key="1">
    <source>
        <dbReference type="EMBL" id="KRZ27245.1"/>
    </source>
</evidence>
<evidence type="ECO:0000313" key="2">
    <source>
        <dbReference type="Proteomes" id="UP000054826"/>
    </source>
</evidence>
<reference evidence="1 2" key="1">
    <citation type="submission" date="2015-01" db="EMBL/GenBank/DDBJ databases">
        <title>Evolution of Trichinella species and genotypes.</title>
        <authorList>
            <person name="Korhonen P.K."/>
            <person name="Edoardo P."/>
            <person name="Giuseppe L.R."/>
            <person name="Gasser R.B."/>
        </authorList>
    </citation>
    <scope>NUCLEOTIDE SEQUENCE [LARGE SCALE GENOMIC DNA]</scope>
    <source>
        <strain evidence="1">ISS176</strain>
    </source>
</reference>
<dbReference type="Proteomes" id="UP000054826">
    <property type="component" value="Unassembled WGS sequence"/>
</dbReference>
<organism evidence="1 2">
    <name type="scientific">Trichinella pseudospiralis</name>
    <name type="common">Parasitic roundworm</name>
    <dbReference type="NCBI Taxonomy" id="6337"/>
    <lineage>
        <taxon>Eukaryota</taxon>
        <taxon>Metazoa</taxon>
        <taxon>Ecdysozoa</taxon>
        <taxon>Nematoda</taxon>
        <taxon>Enoplea</taxon>
        <taxon>Dorylaimia</taxon>
        <taxon>Trichinellida</taxon>
        <taxon>Trichinellidae</taxon>
        <taxon>Trichinella</taxon>
    </lineage>
</organism>
<accession>A0A0V1IXC5</accession>
<protein>
    <submittedName>
        <fullName evidence="1">Uncharacterized protein</fullName>
    </submittedName>
</protein>
<sequence>MHCKSEVRKKDTSAKIDHYGLLRVGLGLTCSPFLGINNVQMRAIRHQDAAARRRRNFGVHARGLKRN</sequence>
<comment type="caution">
    <text evidence="1">The sequence shown here is derived from an EMBL/GenBank/DDBJ whole genome shotgun (WGS) entry which is preliminary data.</text>
</comment>